<organism evidence="1 2">
    <name type="scientific">Nitzschia inconspicua</name>
    <dbReference type="NCBI Taxonomy" id="303405"/>
    <lineage>
        <taxon>Eukaryota</taxon>
        <taxon>Sar</taxon>
        <taxon>Stramenopiles</taxon>
        <taxon>Ochrophyta</taxon>
        <taxon>Bacillariophyta</taxon>
        <taxon>Bacillariophyceae</taxon>
        <taxon>Bacillariophycidae</taxon>
        <taxon>Bacillariales</taxon>
        <taxon>Bacillariaceae</taxon>
        <taxon>Nitzschia</taxon>
    </lineage>
</organism>
<gene>
    <name evidence="1" type="ORF">IV203_027080</name>
</gene>
<dbReference type="AlphaFoldDB" id="A0A9K3Q0K2"/>
<dbReference type="EMBL" id="JAGRRH010000010">
    <property type="protein sequence ID" value="KAG7363719.1"/>
    <property type="molecule type" value="Genomic_DNA"/>
</dbReference>
<keyword evidence="2" id="KW-1185">Reference proteome</keyword>
<evidence type="ECO:0000313" key="1">
    <source>
        <dbReference type="EMBL" id="KAG7363719.1"/>
    </source>
</evidence>
<name>A0A9K3Q0K2_9STRA</name>
<protein>
    <submittedName>
        <fullName evidence="1">Uncharacterized protein</fullName>
    </submittedName>
</protein>
<reference evidence="1" key="1">
    <citation type="journal article" date="2021" name="Sci. Rep.">
        <title>Diploid genomic architecture of Nitzschia inconspicua, an elite biomass production diatom.</title>
        <authorList>
            <person name="Oliver A."/>
            <person name="Podell S."/>
            <person name="Pinowska A."/>
            <person name="Traller J.C."/>
            <person name="Smith S.R."/>
            <person name="McClure R."/>
            <person name="Beliaev A."/>
            <person name="Bohutskyi P."/>
            <person name="Hill E.A."/>
            <person name="Rabines A."/>
            <person name="Zheng H."/>
            <person name="Allen L.Z."/>
            <person name="Kuo A."/>
            <person name="Grigoriev I.V."/>
            <person name="Allen A.E."/>
            <person name="Hazlebeck D."/>
            <person name="Allen E.E."/>
        </authorList>
    </citation>
    <scope>NUCLEOTIDE SEQUENCE</scope>
    <source>
        <strain evidence="1">Hildebrandi</strain>
    </source>
</reference>
<comment type="caution">
    <text evidence="1">The sequence shown here is derived from an EMBL/GenBank/DDBJ whole genome shotgun (WGS) entry which is preliminary data.</text>
</comment>
<dbReference type="Proteomes" id="UP000693970">
    <property type="component" value="Unassembled WGS sequence"/>
</dbReference>
<proteinExistence type="predicted"/>
<reference evidence="1" key="2">
    <citation type="submission" date="2021-04" db="EMBL/GenBank/DDBJ databases">
        <authorList>
            <person name="Podell S."/>
        </authorList>
    </citation>
    <scope>NUCLEOTIDE SEQUENCE</scope>
    <source>
        <strain evidence="1">Hildebrandi</strain>
    </source>
</reference>
<sequence length="102" mass="11048">MVGVQSVAVFASCHGNPEKLSRLSGSEIIRGMGSLLSNQKHYWYSIKDEKDHFASTTGNASLVGAHPVDALMRLATIAYDREDVASHAMELAFVRGILMVAL</sequence>
<accession>A0A9K3Q0K2</accession>
<evidence type="ECO:0000313" key="2">
    <source>
        <dbReference type="Proteomes" id="UP000693970"/>
    </source>
</evidence>